<protein>
    <submittedName>
        <fullName evidence="2">Uncharacterized protein</fullName>
    </submittedName>
</protein>
<dbReference type="STRING" id="135208.A0A4Z0ABQ1"/>
<dbReference type="Proteomes" id="UP000298061">
    <property type="component" value="Unassembled WGS sequence"/>
</dbReference>
<gene>
    <name evidence="2" type="ORF">EWM64_g984</name>
</gene>
<name>A0A4Z0ABQ1_9AGAM</name>
<evidence type="ECO:0000313" key="2">
    <source>
        <dbReference type="EMBL" id="TFY83028.1"/>
    </source>
</evidence>
<dbReference type="EMBL" id="SFCI01000058">
    <property type="protein sequence ID" value="TFY83028.1"/>
    <property type="molecule type" value="Genomic_DNA"/>
</dbReference>
<feature type="compositionally biased region" description="Polar residues" evidence="1">
    <location>
        <begin position="190"/>
        <end position="201"/>
    </location>
</feature>
<dbReference type="AlphaFoldDB" id="A0A4Z0ABQ1"/>
<feature type="compositionally biased region" description="Basic and acidic residues" evidence="1">
    <location>
        <begin position="75"/>
        <end position="94"/>
    </location>
</feature>
<sequence>MSIEPRDVEIAQEDQPLEAHEIRITNHGKINTWVDFALEFFEANEEKALVFHTLPVAKDKSKQAEETSGATATENADKRDETPKQDGRSKDAKKLHASTSLIPRLVSVVEIIKREYLKQMDSKKAMQMSGLHQYNEIGVLEDETPQDGNDEDRAEAIRRALEGTNNVRIEKTAFMRVTLCRKEIPALAQQGHTASETNAEQIGSGTAEETAEEGGRRHDGC</sequence>
<dbReference type="OrthoDB" id="424402at2759"/>
<feature type="region of interest" description="Disordered" evidence="1">
    <location>
        <begin position="59"/>
        <end position="95"/>
    </location>
</feature>
<evidence type="ECO:0000256" key="1">
    <source>
        <dbReference type="SAM" id="MobiDB-lite"/>
    </source>
</evidence>
<accession>A0A4Z0ABQ1</accession>
<feature type="region of interest" description="Disordered" evidence="1">
    <location>
        <begin position="189"/>
        <end position="221"/>
    </location>
</feature>
<evidence type="ECO:0000313" key="3">
    <source>
        <dbReference type="Proteomes" id="UP000298061"/>
    </source>
</evidence>
<keyword evidence="3" id="KW-1185">Reference proteome</keyword>
<comment type="caution">
    <text evidence="2">The sequence shown here is derived from an EMBL/GenBank/DDBJ whole genome shotgun (WGS) entry which is preliminary data.</text>
</comment>
<organism evidence="2 3">
    <name type="scientific">Hericium alpestre</name>
    <dbReference type="NCBI Taxonomy" id="135208"/>
    <lineage>
        <taxon>Eukaryota</taxon>
        <taxon>Fungi</taxon>
        <taxon>Dikarya</taxon>
        <taxon>Basidiomycota</taxon>
        <taxon>Agaricomycotina</taxon>
        <taxon>Agaricomycetes</taxon>
        <taxon>Russulales</taxon>
        <taxon>Hericiaceae</taxon>
        <taxon>Hericium</taxon>
    </lineage>
</organism>
<reference evidence="2 3" key="1">
    <citation type="submission" date="2019-02" db="EMBL/GenBank/DDBJ databases">
        <title>Genome sequencing of the rare red list fungi Hericium alpestre (H. flagellum).</title>
        <authorList>
            <person name="Buettner E."/>
            <person name="Kellner H."/>
        </authorList>
    </citation>
    <scope>NUCLEOTIDE SEQUENCE [LARGE SCALE GENOMIC DNA]</scope>
    <source>
        <strain evidence="2 3">DSM 108284</strain>
    </source>
</reference>
<proteinExistence type="predicted"/>